<dbReference type="AlphaFoldDB" id="A0A2N5DG57"/>
<comment type="caution">
    <text evidence="1">The sequence shown here is derived from an EMBL/GenBank/DDBJ whole genome shotgun (WGS) entry which is preliminary data.</text>
</comment>
<accession>A0A2N5DG57</accession>
<keyword evidence="2" id="KW-1185">Reference proteome</keyword>
<name>A0A2N5DG57_9CAUL</name>
<evidence type="ECO:0000313" key="2">
    <source>
        <dbReference type="Proteomes" id="UP000234479"/>
    </source>
</evidence>
<protein>
    <submittedName>
        <fullName evidence="1">Uncharacterized protein</fullName>
    </submittedName>
</protein>
<evidence type="ECO:0000313" key="1">
    <source>
        <dbReference type="EMBL" id="PLR25053.1"/>
    </source>
</evidence>
<gene>
    <name evidence="1" type="ORF">SGCZBJ_12515</name>
</gene>
<proteinExistence type="predicted"/>
<sequence length="164" mass="16527">MVQASFVALGLVAGGYLVGRGDGIEAAKAAEVRRAAKAAKVVAKVEKGGVEISADVAGELAAAQGRIAALTAQLKEKVPAYVTAEADRRCVVPDGYVRLRDAAGAGLSVVPPAAGGSVDADTGLVLSDLAANDLVNAAAFNACVAEVKAWRGWYPRQAALGLGR</sequence>
<organism evidence="1 2">
    <name type="scientific">Caulobacter zeae</name>
    <dbReference type="NCBI Taxonomy" id="2055137"/>
    <lineage>
        <taxon>Bacteria</taxon>
        <taxon>Pseudomonadati</taxon>
        <taxon>Pseudomonadota</taxon>
        <taxon>Alphaproteobacteria</taxon>
        <taxon>Caulobacterales</taxon>
        <taxon>Caulobacteraceae</taxon>
        <taxon>Caulobacter</taxon>
    </lineage>
</organism>
<dbReference type="EMBL" id="PJRS01000022">
    <property type="protein sequence ID" value="PLR25053.1"/>
    <property type="molecule type" value="Genomic_DNA"/>
</dbReference>
<dbReference type="Proteomes" id="UP000234479">
    <property type="component" value="Unassembled WGS sequence"/>
</dbReference>
<reference evidence="1 2" key="1">
    <citation type="submission" date="2017-12" db="EMBL/GenBank/DDBJ databases">
        <title>The genome sequence of Caulobacter sp. 410.</title>
        <authorList>
            <person name="Gao J."/>
            <person name="Mao X."/>
            <person name="Sun J."/>
        </authorList>
    </citation>
    <scope>NUCLEOTIDE SEQUENCE [LARGE SCALE GENOMIC DNA]</scope>
    <source>
        <strain evidence="1 2">410</strain>
    </source>
</reference>